<dbReference type="InterPro" id="IPR051677">
    <property type="entry name" value="AfsR-DnrI-RedD_regulator"/>
</dbReference>
<comment type="subcellular location">
    <subcellularLocation>
        <location evidence="1">Cytoplasm</location>
    </subcellularLocation>
</comment>
<dbReference type="EMBL" id="SADV01000014">
    <property type="protein sequence ID" value="TQR30257.1"/>
    <property type="molecule type" value="Genomic_DNA"/>
</dbReference>
<dbReference type="SUPFAM" id="SSF48452">
    <property type="entry name" value="TPR-like"/>
    <property type="match status" value="1"/>
</dbReference>
<dbReference type="GO" id="GO:0003677">
    <property type="term" value="F:DNA binding"/>
    <property type="evidence" value="ECO:0007669"/>
    <property type="project" value="UniProtKB-KW"/>
</dbReference>
<accession>A0A544UD71</accession>
<protein>
    <submittedName>
        <fullName evidence="8">Response regulator</fullName>
    </submittedName>
</protein>
<reference evidence="8 9" key="1">
    <citation type="submission" date="2018-03" db="EMBL/GenBank/DDBJ databases">
        <title>Aerobic endospore-forming bacteria genome sequencing and assembly.</title>
        <authorList>
            <person name="Cavalcante D.A."/>
            <person name="Driks A."/>
            <person name="Putonti C."/>
            <person name="De-Souza M.T."/>
        </authorList>
    </citation>
    <scope>NUCLEOTIDE SEQUENCE [LARGE SCALE GENOMIC DNA]</scope>
    <source>
        <strain evidence="8 9">SDF0037</strain>
    </source>
</reference>
<gene>
    <name evidence="8" type="ORF">C7Y47_16015</name>
</gene>
<feature type="modified residue" description="4-aspartylphosphate" evidence="6">
    <location>
        <position position="54"/>
    </location>
</feature>
<proteinExistence type="predicted"/>
<dbReference type="Gene3D" id="3.40.50.2300">
    <property type="match status" value="1"/>
</dbReference>
<dbReference type="GO" id="GO:0005737">
    <property type="term" value="C:cytoplasm"/>
    <property type="evidence" value="ECO:0007669"/>
    <property type="project" value="UniProtKB-SubCell"/>
</dbReference>
<evidence type="ECO:0000256" key="4">
    <source>
        <dbReference type="ARBA" id="ARBA00023125"/>
    </source>
</evidence>
<dbReference type="InterPro" id="IPR016032">
    <property type="entry name" value="Sig_transdc_resp-reg_C-effctor"/>
</dbReference>
<keyword evidence="5" id="KW-0804">Transcription</keyword>
<evidence type="ECO:0000256" key="3">
    <source>
        <dbReference type="ARBA" id="ARBA00023015"/>
    </source>
</evidence>
<dbReference type="InterPro" id="IPR036388">
    <property type="entry name" value="WH-like_DNA-bd_sf"/>
</dbReference>
<dbReference type="InterPro" id="IPR005158">
    <property type="entry name" value="BTAD"/>
</dbReference>
<keyword evidence="4" id="KW-0238">DNA-binding</keyword>
<evidence type="ECO:0000313" key="9">
    <source>
        <dbReference type="Proteomes" id="UP000317944"/>
    </source>
</evidence>
<name>A0A544UD71_LYSSH</name>
<dbReference type="PANTHER" id="PTHR35807:SF2">
    <property type="entry name" value="TRANSCRIPTIONAL ACTIVATOR DOMAIN"/>
    <property type="match status" value="1"/>
</dbReference>
<dbReference type="Gene3D" id="1.25.40.10">
    <property type="entry name" value="Tetratricopeptide repeat domain"/>
    <property type="match status" value="1"/>
</dbReference>
<dbReference type="Pfam" id="PF03704">
    <property type="entry name" value="BTAD"/>
    <property type="match status" value="1"/>
</dbReference>
<sequence length="379" mass="43835">MIRVIVMDDEPLALINLEKKLKEFNSIEVIKSFTTTKDLLAEGPSLDFQVAFLDVEMPDMNGLEIARLLKEWNKNIFIVFVTAYRDYAVQAFEIHSIDYLLKPISKARLETTINRIQELLHLENKSTPIQIRNKPALTIQCFGGFVVLHNNKVVHWRTLKTKELFAFLFSNLNSQVPRDSIIDALWANTEFKKARVQLHTTVSYLRTTLSALGYSEVIQYTNGCYILQLEAFQCDVHDLEHILNAKAETGKLDVEMAESLIQNYQGEYMASLDYPWITSKANFMNNKFTLLLHDLVEHYTAIHDVKKREQILLLTIEHNPYSDKTIQQLIKHYLEVDNRASAVKVYNTFKSTLLADLNILPKQETTELFNTISVENFKL</sequence>
<dbReference type="InterPro" id="IPR011006">
    <property type="entry name" value="CheY-like_superfamily"/>
</dbReference>
<evidence type="ECO:0000256" key="6">
    <source>
        <dbReference type="PROSITE-ProRule" id="PRU00169"/>
    </source>
</evidence>
<evidence type="ECO:0000256" key="5">
    <source>
        <dbReference type="ARBA" id="ARBA00023163"/>
    </source>
</evidence>
<dbReference type="SUPFAM" id="SSF52172">
    <property type="entry name" value="CheY-like"/>
    <property type="match status" value="1"/>
</dbReference>
<keyword evidence="3" id="KW-0805">Transcription regulation</keyword>
<evidence type="ECO:0000256" key="1">
    <source>
        <dbReference type="ARBA" id="ARBA00004496"/>
    </source>
</evidence>
<evidence type="ECO:0000259" key="7">
    <source>
        <dbReference type="PROSITE" id="PS50110"/>
    </source>
</evidence>
<dbReference type="InterPro" id="IPR011990">
    <property type="entry name" value="TPR-like_helical_dom_sf"/>
</dbReference>
<keyword evidence="6" id="KW-0597">Phosphoprotein</keyword>
<dbReference type="GO" id="GO:0000160">
    <property type="term" value="P:phosphorelay signal transduction system"/>
    <property type="evidence" value="ECO:0007669"/>
    <property type="project" value="UniProtKB-KW"/>
</dbReference>
<comment type="caution">
    <text evidence="8">The sequence shown here is derived from an EMBL/GenBank/DDBJ whole genome shotgun (WGS) entry which is preliminary data.</text>
</comment>
<dbReference type="GO" id="GO:0006355">
    <property type="term" value="P:regulation of DNA-templated transcription"/>
    <property type="evidence" value="ECO:0007669"/>
    <property type="project" value="InterPro"/>
</dbReference>
<dbReference type="Proteomes" id="UP000317944">
    <property type="component" value="Unassembled WGS sequence"/>
</dbReference>
<dbReference type="Pfam" id="PF00072">
    <property type="entry name" value="Response_reg"/>
    <property type="match status" value="1"/>
</dbReference>
<dbReference type="SMART" id="SM00448">
    <property type="entry name" value="REC"/>
    <property type="match status" value="1"/>
</dbReference>
<keyword evidence="2" id="KW-0902">Two-component regulatory system</keyword>
<feature type="domain" description="Response regulatory" evidence="7">
    <location>
        <begin position="3"/>
        <end position="117"/>
    </location>
</feature>
<dbReference type="AlphaFoldDB" id="A0A544UD71"/>
<dbReference type="SUPFAM" id="SSF46894">
    <property type="entry name" value="C-terminal effector domain of the bipartite response regulators"/>
    <property type="match status" value="1"/>
</dbReference>
<evidence type="ECO:0000313" key="8">
    <source>
        <dbReference type="EMBL" id="TQR30257.1"/>
    </source>
</evidence>
<dbReference type="PANTHER" id="PTHR35807">
    <property type="entry name" value="TRANSCRIPTIONAL REGULATOR REDD-RELATED"/>
    <property type="match status" value="1"/>
</dbReference>
<dbReference type="Gene3D" id="1.10.10.10">
    <property type="entry name" value="Winged helix-like DNA-binding domain superfamily/Winged helix DNA-binding domain"/>
    <property type="match status" value="1"/>
</dbReference>
<organism evidence="8 9">
    <name type="scientific">Lysinibacillus sphaericus</name>
    <name type="common">Bacillus sphaericus</name>
    <dbReference type="NCBI Taxonomy" id="1421"/>
    <lineage>
        <taxon>Bacteria</taxon>
        <taxon>Bacillati</taxon>
        <taxon>Bacillota</taxon>
        <taxon>Bacilli</taxon>
        <taxon>Bacillales</taxon>
        <taxon>Bacillaceae</taxon>
        <taxon>Lysinibacillus</taxon>
    </lineage>
</organism>
<dbReference type="InterPro" id="IPR001789">
    <property type="entry name" value="Sig_transdc_resp-reg_receiver"/>
</dbReference>
<evidence type="ECO:0000256" key="2">
    <source>
        <dbReference type="ARBA" id="ARBA00023012"/>
    </source>
</evidence>
<dbReference type="PROSITE" id="PS50110">
    <property type="entry name" value="RESPONSE_REGULATORY"/>
    <property type="match status" value="1"/>
</dbReference>
<dbReference type="OrthoDB" id="3190595at2"/>